<evidence type="ECO:0000313" key="3">
    <source>
        <dbReference type="EMBL" id="KAK1746847.1"/>
    </source>
</evidence>
<keyword evidence="4" id="KW-1185">Reference proteome</keyword>
<dbReference type="Proteomes" id="UP001224775">
    <property type="component" value="Unassembled WGS sequence"/>
</dbReference>
<organism evidence="3 4">
    <name type="scientific">Skeletonema marinoi</name>
    <dbReference type="NCBI Taxonomy" id="267567"/>
    <lineage>
        <taxon>Eukaryota</taxon>
        <taxon>Sar</taxon>
        <taxon>Stramenopiles</taxon>
        <taxon>Ochrophyta</taxon>
        <taxon>Bacillariophyta</taxon>
        <taxon>Coscinodiscophyceae</taxon>
        <taxon>Thalassiosirophycidae</taxon>
        <taxon>Thalassiosirales</taxon>
        <taxon>Skeletonemataceae</taxon>
        <taxon>Skeletonema</taxon>
        <taxon>Skeletonema marinoi-dohrnii complex</taxon>
    </lineage>
</organism>
<reference evidence="3" key="1">
    <citation type="submission" date="2023-06" db="EMBL/GenBank/DDBJ databases">
        <title>Survivors Of The Sea: Transcriptome response of Skeletonema marinoi to long-term dormancy.</title>
        <authorList>
            <person name="Pinder M.I.M."/>
            <person name="Kourtchenko O."/>
            <person name="Robertson E.K."/>
            <person name="Larsson T."/>
            <person name="Maumus F."/>
            <person name="Osuna-Cruz C.M."/>
            <person name="Vancaester E."/>
            <person name="Stenow R."/>
            <person name="Vandepoele K."/>
            <person name="Ploug H."/>
            <person name="Bruchert V."/>
            <person name="Godhe A."/>
            <person name="Topel M."/>
        </authorList>
    </citation>
    <scope>NUCLEOTIDE SEQUENCE</scope>
    <source>
        <strain evidence="3">R05AC</strain>
    </source>
</reference>
<feature type="domain" description="Rad60/SUMO-like" evidence="2">
    <location>
        <begin position="189"/>
        <end position="257"/>
    </location>
</feature>
<dbReference type="EMBL" id="JATAAI010000003">
    <property type="protein sequence ID" value="KAK1746847.1"/>
    <property type="molecule type" value="Genomic_DNA"/>
</dbReference>
<evidence type="ECO:0000259" key="2">
    <source>
        <dbReference type="Pfam" id="PF11976"/>
    </source>
</evidence>
<feature type="compositionally biased region" description="Basic and acidic residues" evidence="1">
    <location>
        <begin position="15"/>
        <end position="24"/>
    </location>
</feature>
<name>A0AAD9DGZ8_9STRA</name>
<proteinExistence type="predicted"/>
<dbReference type="AlphaFoldDB" id="A0AAD9DGZ8"/>
<feature type="compositionally biased region" description="Basic residues" evidence="1">
    <location>
        <begin position="1"/>
        <end position="12"/>
    </location>
</feature>
<dbReference type="Pfam" id="PF11976">
    <property type="entry name" value="Rad60-SLD"/>
    <property type="match status" value="1"/>
</dbReference>
<comment type="caution">
    <text evidence="3">The sequence shown here is derived from an EMBL/GenBank/DDBJ whole genome shotgun (WGS) entry which is preliminary data.</text>
</comment>
<protein>
    <recommendedName>
        <fullName evidence="2">Rad60/SUMO-like domain-containing protein</fullName>
    </recommendedName>
</protein>
<dbReference type="InterPro" id="IPR022617">
    <property type="entry name" value="Rad60/SUMO-like_dom"/>
</dbReference>
<evidence type="ECO:0000313" key="4">
    <source>
        <dbReference type="Proteomes" id="UP001224775"/>
    </source>
</evidence>
<dbReference type="InterPro" id="IPR029071">
    <property type="entry name" value="Ubiquitin-like_domsf"/>
</dbReference>
<gene>
    <name evidence="3" type="ORF">QTG54_002191</name>
</gene>
<evidence type="ECO:0000256" key="1">
    <source>
        <dbReference type="SAM" id="MobiDB-lite"/>
    </source>
</evidence>
<dbReference type="PANTHER" id="PTHR10562">
    <property type="entry name" value="SMALL UBIQUITIN-RELATED MODIFIER"/>
    <property type="match status" value="1"/>
</dbReference>
<sequence>MVNTRTAKRKSSSSKTKDANLADAKRSLRDISDDEAVGSDHPLILVPSRENDFNMKTWWMVDLAPVEESSLQGASALVKRCMRIHGWDETKARKVLASYRQFIMLKKNIQDWNAKILSPCYVLPDYVAKQKRDDTTRASLEEHFGSYDEEIWDYSPDEASEIVNDVANQSEGAANDEESGPPFSDDTKITLRLKGQSGEEHMFKLLRTTPMRKMFNAYAAREGVDVASLRFTLGGELISYDDTPAILELEDLDQIDVAYQQLGC</sequence>
<dbReference type="Gene3D" id="3.10.20.90">
    <property type="entry name" value="Phosphatidylinositol 3-kinase Catalytic Subunit, Chain A, domain 1"/>
    <property type="match status" value="1"/>
</dbReference>
<accession>A0AAD9DGZ8</accession>
<dbReference type="SUPFAM" id="SSF54236">
    <property type="entry name" value="Ubiquitin-like"/>
    <property type="match status" value="1"/>
</dbReference>
<feature type="region of interest" description="Disordered" evidence="1">
    <location>
        <begin position="1"/>
        <end position="24"/>
    </location>
</feature>